<feature type="coiled-coil region" evidence="7">
    <location>
        <begin position="425"/>
        <end position="473"/>
    </location>
</feature>
<accession>A0A7S4PC06</accession>
<dbReference type="PANTHER" id="PTHR31183:SF1">
    <property type="entry name" value="CILIA- AND FLAGELLA-ASSOCIATED PROTEIN 53"/>
    <property type="match status" value="1"/>
</dbReference>
<gene>
    <name evidence="9" type="ORF">GTHE00462_LOCUS32866</name>
</gene>
<comment type="similarity">
    <text evidence="5">Belongs to the CFAP53 family.</text>
</comment>
<dbReference type="PANTHER" id="PTHR31183">
    <property type="entry name" value="TRICHOPLEIN KERATIN FILAMENT-BINDING PROTEIN FAMILY MEMBER"/>
    <property type="match status" value="1"/>
</dbReference>
<evidence type="ECO:0000256" key="4">
    <source>
        <dbReference type="ARBA" id="ARBA00023273"/>
    </source>
</evidence>
<reference evidence="9" key="1">
    <citation type="submission" date="2021-01" db="EMBL/GenBank/DDBJ databases">
        <authorList>
            <person name="Corre E."/>
            <person name="Pelletier E."/>
            <person name="Niang G."/>
            <person name="Scheremetjew M."/>
            <person name="Finn R."/>
            <person name="Kale V."/>
            <person name="Holt S."/>
            <person name="Cochrane G."/>
            <person name="Meng A."/>
            <person name="Brown T."/>
            <person name="Cohen L."/>
        </authorList>
    </citation>
    <scope>NUCLEOTIDE SEQUENCE</scope>
    <source>
        <strain evidence="9">CCMP 2712</strain>
    </source>
</reference>
<keyword evidence="3" id="KW-0969">Cilium</keyword>
<dbReference type="AlphaFoldDB" id="A0A7S4PC06"/>
<evidence type="ECO:0000256" key="7">
    <source>
        <dbReference type="SAM" id="Coils"/>
    </source>
</evidence>
<dbReference type="InterPro" id="IPR043596">
    <property type="entry name" value="CFAP53/TCHP"/>
</dbReference>
<evidence type="ECO:0000256" key="3">
    <source>
        <dbReference type="ARBA" id="ARBA00023069"/>
    </source>
</evidence>
<dbReference type="EMBL" id="HBKN01042020">
    <property type="protein sequence ID" value="CAE2330445.1"/>
    <property type="molecule type" value="Transcribed_RNA"/>
</dbReference>
<proteinExistence type="inferred from homology"/>
<dbReference type="GO" id="GO:0005929">
    <property type="term" value="C:cilium"/>
    <property type="evidence" value="ECO:0007669"/>
    <property type="project" value="UniProtKB-SubCell"/>
</dbReference>
<sequence length="569" mass="68312">MAGRSRELVVQSCSSRCSRNSQARRFSRCQGRRRAATSQASIQLFPWRSDQLSYSAAGQASSMGSRARSGHLAPDFMILNRRKAEDQRRVFDEKCKSDASVERFAHWEHKTAGKIERNTVTRKVETMKQDMKEELNERRSKLAALLAEEDARYTAELSSFEETPEMRRDRLKARARELMRRREQEKREFAVLMRERQFRESCDAFREHDGEQLLHECVVARERALEEKEENKQRQKEENEMWHNKLLDLVRKSEEREMNDKNRQMELRSEMLHTLQEQIQELQARRDEDERLKQEEARLMRERFELDLAEAKRKEHERAEMQAEKKLAVARHNALLRAEKDAEIRRQQEEDLKLLNAMLDKERRAEEAELQYKAQLRQQAREYQAQLIELMKKEAVDEAASEAIRKAEQEKAWRKREEVWEKERAAREKLMKEVLQTRREQLQQRIEQNRREREFAMEEKERMVREVDDIEQQNALQAEIRKRIAKEHQRDILTQIEVTCCIPCQPAFTRVPSRKPRTRCEERWRSRPWSLRLPGGRKLHTRSVSSLAPLAPHALRRQNWPRRCWCRSH</sequence>
<comment type="subcellular location">
    <subcellularLocation>
        <location evidence="1">Cell projection</location>
        <location evidence="1">Cilium</location>
    </subcellularLocation>
</comment>
<evidence type="ECO:0000256" key="5">
    <source>
        <dbReference type="ARBA" id="ARBA00033747"/>
    </source>
</evidence>
<feature type="domain" description="Trichohyalin-plectin-homology" evidence="8">
    <location>
        <begin position="199"/>
        <end position="497"/>
    </location>
</feature>
<evidence type="ECO:0000313" key="9">
    <source>
        <dbReference type="EMBL" id="CAE2330445.1"/>
    </source>
</evidence>
<evidence type="ECO:0000256" key="6">
    <source>
        <dbReference type="ARBA" id="ARBA00033773"/>
    </source>
</evidence>
<keyword evidence="4" id="KW-0966">Cell projection</keyword>
<feature type="coiled-coil region" evidence="7">
    <location>
        <begin position="117"/>
        <end position="393"/>
    </location>
</feature>
<name>A0A7S4PC06_GUITH</name>
<evidence type="ECO:0000256" key="2">
    <source>
        <dbReference type="ARBA" id="ARBA00023054"/>
    </source>
</evidence>
<organism evidence="9">
    <name type="scientific">Guillardia theta</name>
    <name type="common">Cryptophyte</name>
    <name type="synonym">Cryptomonas phi</name>
    <dbReference type="NCBI Taxonomy" id="55529"/>
    <lineage>
        <taxon>Eukaryota</taxon>
        <taxon>Cryptophyceae</taxon>
        <taxon>Pyrenomonadales</taxon>
        <taxon>Geminigeraceae</taxon>
        <taxon>Guillardia</taxon>
    </lineage>
</organism>
<evidence type="ECO:0000259" key="8">
    <source>
        <dbReference type="Pfam" id="PF13868"/>
    </source>
</evidence>
<evidence type="ECO:0000256" key="1">
    <source>
        <dbReference type="ARBA" id="ARBA00004138"/>
    </source>
</evidence>
<keyword evidence="2 7" id="KW-0175">Coiled coil</keyword>
<protein>
    <recommendedName>
        <fullName evidence="6">Cilia- and flagella-associated protein 53</fullName>
    </recommendedName>
</protein>
<dbReference type="InterPro" id="IPR043597">
    <property type="entry name" value="TPH_dom"/>
</dbReference>
<dbReference type="Pfam" id="PF13868">
    <property type="entry name" value="TPH"/>
    <property type="match status" value="1"/>
</dbReference>